<sequence length="96" mass="11088">MWENRKEASEFHTAMPLLMNGDTDYIHKYYKMSPEKFEELHALIKGPLTKPFVVQEPIPSRARLAVTLRYMAPGMQIQDVALAFRMGISTADMRKT</sequence>
<reference evidence="1" key="1">
    <citation type="submission" date="2020-05" db="EMBL/GenBank/DDBJ databases">
        <title>Large-scale comparative analyses of tick genomes elucidate their genetic diversity and vector capacities.</title>
        <authorList>
            <person name="Jia N."/>
            <person name="Wang J."/>
            <person name="Shi W."/>
            <person name="Du L."/>
            <person name="Sun Y."/>
            <person name="Zhan W."/>
            <person name="Jiang J."/>
            <person name="Wang Q."/>
            <person name="Zhang B."/>
            <person name="Ji P."/>
            <person name="Sakyi L.B."/>
            <person name="Cui X."/>
            <person name="Yuan T."/>
            <person name="Jiang B."/>
            <person name="Yang W."/>
            <person name="Lam T.T.-Y."/>
            <person name="Chang Q."/>
            <person name="Ding S."/>
            <person name="Wang X."/>
            <person name="Zhu J."/>
            <person name="Ruan X."/>
            <person name="Zhao L."/>
            <person name="Wei J."/>
            <person name="Que T."/>
            <person name="Du C."/>
            <person name="Cheng J."/>
            <person name="Dai P."/>
            <person name="Han X."/>
            <person name="Huang E."/>
            <person name="Gao Y."/>
            <person name="Liu J."/>
            <person name="Shao H."/>
            <person name="Ye R."/>
            <person name="Li L."/>
            <person name="Wei W."/>
            <person name="Wang X."/>
            <person name="Wang C."/>
            <person name="Yang T."/>
            <person name="Huo Q."/>
            <person name="Li W."/>
            <person name="Guo W."/>
            <person name="Chen H."/>
            <person name="Zhou L."/>
            <person name="Ni X."/>
            <person name="Tian J."/>
            <person name="Zhou Y."/>
            <person name="Sheng Y."/>
            <person name="Liu T."/>
            <person name="Pan Y."/>
            <person name="Xia L."/>
            <person name="Li J."/>
            <person name="Zhao F."/>
            <person name="Cao W."/>
        </authorList>
    </citation>
    <scope>NUCLEOTIDE SEQUENCE</scope>
    <source>
        <strain evidence="1">Dsil-2018</strain>
    </source>
</reference>
<dbReference type="EMBL" id="CM023474">
    <property type="protein sequence ID" value="KAH7950387.1"/>
    <property type="molecule type" value="Genomic_DNA"/>
</dbReference>
<dbReference type="Proteomes" id="UP000821865">
    <property type="component" value="Chromosome 5"/>
</dbReference>
<accession>A0ACB8CTR6</accession>
<name>A0ACB8CTR6_DERSI</name>
<evidence type="ECO:0000313" key="1">
    <source>
        <dbReference type="EMBL" id="KAH7950387.1"/>
    </source>
</evidence>
<protein>
    <submittedName>
        <fullName evidence="1">Uncharacterized protein</fullName>
    </submittedName>
</protein>
<organism evidence="1 2">
    <name type="scientific">Dermacentor silvarum</name>
    <name type="common">Tick</name>
    <dbReference type="NCBI Taxonomy" id="543639"/>
    <lineage>
        <taxon>Eukaryota</taxon>
        <taxon>Metazoa</taxon>
        <taxon>Ecdysozoa</taxon>
        <taxon>Arthropoda</taxon>
        <taxon>Chelicerata</taxon>
        <taxon>Arachnida</taxon>
        <taxon>Acari</taxon>
        <taxon>Parasitiformes</taxon>
        <taxon>Ixodida</taxon>
        <taxon>Ixodoidea</taxon>
        <taxon>Ixodidae</taxon>
        <taxon>Rhipicephalinae</taxon>
        <taxon>Dermacentor</taxon>
    </lineage>
</organism>
<keyword evidence="2" id="KW-1185">Reference proteome</keyword>
<gene>
    <name evidence="1" type="ORF">HPB49_023383</name>
</gene>
<comment type="caution">
    <text evidence="1">The sequence shown here is derived from an EMBL/GenBank/DDBJ whole genome shotgun (WGS) entry which is preliminary data.</text>
</comment>
<evidence type="ECO:0000313" key="2">
    <source>
        <dbReference type="Proteomes" id="UP000821865"/>
    </source>
</evidence>
<proteinExistence type="predicted"/>